<keyword evidence="2" id="KW-1185">Reference proteome</keyword>
<reference evidence="1 2" key="1">
    <citation type="journal article" date="2008" name="J. Bacteriol.">
        <title>'Candidatus Cloacamonas acidaminovorans': genome sequence reconstruction provides a first glimpse of a new bacterial division.</title>
        <authorList>
            <person name="Pelletier E."/>
            <person name="Kreimeyer A."/>
            <person name="Bocs S."/>
            <person name="Rouy Z."/>
            <person name="Gyapay G."/>
            <person name="Chouari R."/>
            <person name="Riviere D."/>
            <person name="Ganesan A."/>
            <person name="Daegelen P."/>
            <person name="Sghir A."/>
            <person name="Cohen G.N."/>
            <person name="Medigue C."/>
            <person name="Weissenbach J."/>
            <person name="Le Paslier D."/>
        </authorList>
    </citation>
    <scope>NUCLEOTIDE SEQUENCE [LARGE SCALE GENOMIC DNA]</scope>
    <source>
        <strain evidence="2">Evry</strain>
    </source>
</reference>
<dbReference type="AlphaFoldDB" id="B0VJV3"/>
<evidence type="ECO:0000313" key="1">
    <source>
        <dbReference type="EMBL" id="CAO81069.1"/>
    </source>
</evidence>
<evidence type="ECO:0000313" key="2">
    <source>
        <dbReference type="Proteomes" id="UP000002019"/>
    </source>
</evidence>
<protein>
    <recommendedName>
        <fullName evidence="3">Acetolactate synthase</fullName>
    </recommendedName>
</protein>
<dbReference type="InterPro" id="IPR045865">
    <property type="entry name" value="ACT-like_dom_sf"/>
</dbReference>
<dbReference type="OrthoDB" id="1121298at2"/>
<dbReference type="InterPro" id="IPR027271">
    <property type="entry name" value="Acetolactate_synth/TF_NikR_C"/>
</dbReference>
<name>B0VJV3_CLOAI</name>
<sequence length="82" mass="9338">MVYKIVLVKIDQRSTEATKVQGILTKYGCNIRVRLGLHEVSNEFCANDGLLVLEVQGEQNILENMISELNALEYVQVRLIEM</sequence>
<organism evidence="1 2">
    <name type="scientific">Cloacimonas acidaminovorans (strain Evry)</name>
    <dbReference type="NCBI Taxonomy" id="459349"/>
    <lineage>
        <taxon>Bacteria</taxon>
        <taxon>Pseudomonadati</taxon>
        <taxon>Candidatus Cloacimonadota</taxon>
        <taxon>Candidatus Cloacimonadia</taxon>
        <taxon>Candidatus Cloacimonadales</taxon>
        <taxon>Candidatus Cloacimonadaceae</taxon>
        <taxon>Candidatus Cloacimonas</taxon>
    </lineage>
</organism>
<dbReference type="EMBL" id="CU466930">
    <property type="protein sequence ID" value="CAO81069.1"/>
    <property type="molecule type" value="Genomic_DNA"/>
</dbReference>
<dbReference type="KEGG" id="caci:CLOAM1208"/>
<dbReference type="SUPFAM" id="SSF55021">
    <property type="entry name" value="ACT-like"/>
    <property type="match status" value="1"/>
</dbReference>
<proteinExistence type="predicted"/>
<gene>
    <name evidence="1" type="ordered locus">CLOAM1208</name>
</gene>
<dbReference type="HOGENOM" id="CLU_170247_1_0_0"/>
<evidence type="ECO:0008006" key="3">
    <source>
        <dbReference type="Google" id="ProtNLM"/>
    </source>
</evidence>
<dbReference type="STRING" id="459349.CLOAM1208"/>
<dbReference type="Proteomes" id="UP000002019">
    <property type="component" value="Chromosome"/>
</dbReference>
<dbReference type="RefSeq" id="WP_015424927.1">
    <property type="nucleotide sequence ID" value="NC_020449.1"/>
</dbReference>
<dbReference type="Gene3D" id="3.30.70.1150">
    <property type="entry name" value="ACT-like. Chain A, domain 2"/>
    <property type="match status" value="1"/>
</dbReference>
<accession>B0VJV3</accession>